<feature type="region of interest" description="Disordered" evidence="1">
    <location>
        <begin position="264"/>
        <end position="324"/>
    </location>
</feature>
<accession>A0A811SKT0</accession>
<evidence type="ECO:0000313" key="3">
    <source>
        <dbReference type="EMBL" id="CAD6341149.1"/>
    </source>
</evidence>
<organism evidence="3 4">
    <name type="scientific">Miscanthus lutarioriparius</name>
    <dbReference type="NCBI Taxonomy" id="422564"/>
    <lineage>
        <taxon>Eukaryota</taxon>
        <taxon>Viridiplantae</taxon>
        <taxon>Streptophyta</taxon>
        <taxon>Embryophyta</taxon>
        <taxon>Tracheophyta</taxon>
        <taxon>Spermatophyta</taxon>
        <taxon>Magnoliopsida</taxon>
        <taxon>Liliopsida</taxon>
        <taxon>Poales</taxon>
        <taxon>Poaceae</taxon>
        <taxon>PACMAD clade</taxon>
        <taxon>Panicoideae</taxon>
        <taxon>Andropogonodae</taxon>
        <taxon>Andropogoneae</taxon>
        <taxon>Saccharinae</taxon>
        <taxon>Miscanthus</taxon>
    </lineage>
</organism>
<evidence type="ECO:0000313" key="4">
    <source>
        <dbReference type="Proteomes" id="UP000604825"/>
    </source>
</evidence>
<protein>
    <recommendedName>
        <fullName evidence="2">Myb/SANT-like domain-containing protein</fullName>
    </recommendedName>
</protein>
<dbReference type="InterPro" id="IPR024752">
    <property type="entry name" value="Myb/SANT-like_dom"/>
</dbReference>
<gene>
    <name evidence="3" type="ORF">NCGR_LOCUS65247</name>
</gene>
<dbReference type="OrthoDB" id="76215at2759"/>
<evidence type="ECO:0000256" key="1">
    <source>
        <dbReference type="SAM" id="MobiDB-lite"/>
    </source>
</evidence>
<dbReference type="Proteomes" id="UP000604825">
    <property type="component" value="Unassembled WGS sequence"/>
</dbReference>
<reference evidence="3" key="1">
    <citation type="submission" date="2020-10" db="EMBL/GenBank/DDBJ databases">
        <authorList>
            <person name="Han B."/>
            <person name="Lu T."/>
            <person name="Zhao Q."/>
            <person name="Huang X."/>
            <person name="Zhao Y."/>
        </authorList>
    </citation>
    <scope>NUCLEOTIDE SEQUENCE</scope>
</reference>
<dbReference type="Pfam" id="PF12776">
    <property type="entry name" value="Myb_DNA-bind_3"/>
    <property type="match status" value="1"/>
</dbReference>
<proteinExistence type="predicted"/>
<feature type="domain" description="Myb/SANT-like" evidence="2">
    <location>
        <begin position="109"/>
        <end position="202"/>
    </location>
</feature>
<keyword evidence="4" id="KW-1185">Reference proteome</keyword>
<feature type="region of interest" description="Disordered" evidence="1">
    <location>
        <begin position="83"/>
        <end position="106"/>
    </location>
</feature>
<dbReference type="AlphaFoldDB" id="A0A811SKT0"/>
<evidence type="ECO:0000259" key="2">
    <source>
        <dbReference type="Pfam" id="PF12776"/>
    </source>
</evidence>
<feature type="compositionally biased region" description="Basic and acidic residues" evidence="1">
    <location>
        <begin position="314"/>
        <end position="324"/>
    </location>
</feature>
<dbReference type="PANTHER" id="PTHR46934">
    <property type="entry name" value="MYB_DNA-BIND_3 DOMAIN-CONTAINING PROTEIN-RELATED"/>
    <property type="match status" value="1"/>
</dbReference>
<dbReference type="EMBL" id="CAJGYO010000138">
    <property type="protein sequence ID" value="CAD6341149.1"/>
    <property type="molecule type" value="Genomic_DNA"/>
</dbReference>
<name>A0A811SKT0_9POAL</name>
<comment type="caution">
    <text evidence="3">The sequence shown here is derived from an EMBL/GenBank/DDBJ whole genome shotgun (WGS) entry which is preliminary data.</text>
</comment>
<sequence length="413" mass="47219">MVLHNLTRMQNGDEGWLNRQTSNICPEHFVDLPGGDNHYNNDVMSLSSQIEDGNTVRDMIALNMWNDYSRVSEDQFDESCSSPKKAFSKDFQHTKRKPSPKVDHSRASWDAGLEKALIDLLHEHNNECYRGQNGWSTEAWNKIVKLFHEKFPYVRFTKVQIQDKDRELKREYRVLKEARKQSGAHWNEKLCRIEGDEAVWNNIITPSQGGITHTQPSSQVPVTQPYGGAITHPFFQVPVTHPYRGATTQPSQSDITQANYIGEETEKGPFDPSGHAMDDDDEVRIVDQPTTSSSLNKREKRPATSRNKNPVSSDKAERAGFKRRQDGKVVEMMGWFLELKEKQAEAEPVQQKRARTNAHEFPIQVCIAVVDNMEDLSDDEKVEASDVFKDPQNRVIFMTAKDSNTTQVVKEED</sequence>
<dbReference type="PANTHER" id="PTHR46934:SF8">
    <property type="entry name" value="OS06G0481800 PROTEIN"/>
    <property type="match status" value="1"/>
</dbReference>